<organism evidence="1 2">
    <name type="scientific">Dallia pectoralis</name>
    <name type="common">Alaska blackfish</name>
    <dbReference type="NCBI Taxonomy" id="75939"/>
    <lineage>
        <taxon>Eukaryota</taxon>
        <taxon>Metazoa</taxon>
        <taxon>Chordata</taxon>
        <taxon>Craniata</taxon>
        <taxon>Vertebrata</taxon>
        <taxon>Euteleostomi</taxon>
        <taxon>Actinopterygii</taxon>
        <taxon>Neopterygii</taxon>
        <taxon>Teleostei</taxon>
        <taxon>Protacanthopterygii</taxon>
        <taxon>Esociformes</taxon>
        <taxon>Umbridae</taxon>
        <taxon>Dallia</taxon>
    </lineage>
</organism>
<name>A0ACC2GSE4_DALPE</name>
<gene>
    <name evidence="1" type="ORF">DPEC_G00108740</name>
</gene>
<comment type="caution">
    <text evidence="1">The sequence shown here is derived from an EMBL/GenBank/DDBJ whole genome shotgun (WGS) entry which is preliminary data.</text>
</comment>
<dbReference type="EMBL" id="CM055736">
    <property type="protein sequence ID" value="KAJ8006581.1"/>
    <property type="molecule type" value="Genomic_DNA"/>
</dbReference>
<reference evidence="1" key="1">
    <citation type="submission" date="2021-05" db="EMBL/GenBank/DDBJ databases">
        <authorList>
            <person name="Pan Q."/>
            <person name="Jouanno E."/>
            <person name="Zahm M."/>
            <person name="Klopp C."/>
            <person name="Cabau C."/>
            <person name="Louis A."/>
            <person name="Berthelot C."/>
            <person name="Parey E."/>
            <person name="Roest Crollius H."/>
            <person name="Montfort J."/>
            <person name="Robinson-Rechavi M."/>
            <person name="Bouchez O."/>
            <person name="Lampietro C."/>
            <person name="Lopez Roques C."/>
            <person name="Donnadieu C."/>
            <person name="Postlethwait J."/>
            <person name="Bobe J."/>
            <person name="Dillon D."/>
            <person name="Chandos A."/>
            <person name="von Hippel F."/>
            <person name="Guiguen Y."/>
        </authorList>
    </citation>
    <scope>NUCLEOTIDE SEQUENCE</scope>
    <source>
        <strain evidence="1">YG-Jan2019</strain>
    </source>
</reference>
<sequence length="144" mass="14972">MGADLMSRGGPRDDALASEPGDRLPIWERFGKARRTFGAENAAVACGFLRAQGRSSLGTDAFVTQLAHGFPLRFSPTVMPVRDIAGAVKADHLTVIAVARSSGGAMVSGNDSIVGCGAVGHFLAGTLYPRLWELSSAARGIFGP</sequence>
<accession>A0ACC2GSE4</accession>
<dbReference type="Proteomes" id="UP001157502">
    <property type="component" value="Chromosome 9"/>
</dbReference>
<evidence type="ECO:0000313" key="1">
    <source>
        <dbReference type="EMBL" id="KAJ8006581.1"/>
    </source>
</evidence>
<proteinExistence type="predicted"/>
<protein>
    <submittedName>
        <fullName evidence="1">Uncharacterized protein</fullName>
    </submittedName>
</protein>
<keyword evidence="2" id="KW-1185">Reference proteome</keyword>
<evidence type="ECO:0000313" key="2">
    <source>
        <dbReference type="Proteomes" id="UP001157502"/>
    </source>
</evidence>